<evidence type="ECO:0000313" key="3">
    <source>
        <dbReference type="Proteomes" id="UP000183832"/>
    </source>
</evidence>
<dbReference type="Proteomes" id="UP000183832">
    <property type="component" value="Unassembled WGS sequence"/>
</dbReference>
<name>A0A1J1IIH9_9DIPT</name>
<dbReference type="AlphaFoldDB" id="A0A1J1IIH9"/>
<evidence type="ECO:0000313" key="2">
    <source>
        <dbReference type="EMBL" id="CRL00037.1"/>
    </source>
</evidence>
<feature type="chain" id="PRO_5012701237" evidence="1">
    <location>
        <begin position="17"/>
        <end position="136"/>
    </location>
</feature>
<proteinExistence type="predicted"/>
<keyword evidence="3" id="KW-1185">Reference proteome</keyword>
<keyword evidence="1" id="KW-0732">Signal</keyword>
<reference evidence="2 3" key="1">
    <citation type="submission" date="2015-04" db="EMBL/GenBank/DDBJ databases">
        <authorList>
            <person name="Syromyatnikov M.Y."/>
            <person name="Popov V.N."/>
        </authorList>
    </citation>
    <scope>NUCLEOTIDE SEQUENCE [LARGE SCALE GENOMIC DNA]</scope>
</reference>
<sequence length="136" mass="16649">MRLLIFFLVLFSLSHGLENIDKRCVKQYLQKVQLLDENGDEDLITQKCETYIESLKENFYNLWQYHYKFQHPIVEEESSIQCFIEETKKWQLHDRYLLDLLLRDNETNDKKLKRRNNYIFERLKSQALIDCKLDQP</sequence>
<accession>A0A1J1IIH9</accession>
<evidence type="ECO:0000256" key="1">
    <source>
        <dbReference type="SAM" id="SignalP"/>
    </source>
</evidence>
<organism evidence="2 3">
    <name type="scientific">Clunio marinus</name>
    <dbReference type="NCBI Taxonomy" id="568069"/>
    <lineage>
        <taxon>Eukaryota</taxon>
        <taxon>Metazoa</taxon>
        <taxon>Ecdysozoa</taxon>
        <taxon>Arthropoda</taxon>
        <taxon>Hexapoda</taxon>
        <taxon>Insecta</taxon>
        <taxon>Pterygota</taxon>
        <taxon>Neoptera</taxon>
        <taxon>Endopterygota</taxon>
        <taxon>Diptera</taxon>
        <taxon>Nematocera</taxon>
        <taxon>Chironomoidea</taxon>
        <taxon>Chironomidae</taxon>
        <taxon>Clunio</taxon>
    </lineage>
</organism>
<dbReference type="EMBL" id="CVRI01000054">
    <property type="protein sequence ID" value="CRL00037.1"/>
    <property type="molecule type" value="Genomic_DNA"/>
</dbReference>
<feature type="signal peptide" evidence="1">
    <location>
        <begin position="1"/>
        <end position="16"/>
    </location>
</feature>
<protein>
    <submittedName>
        <fullName evidence="2">CLUMA_CG013325, isoform A</fullName>
    </submittedName>
</protein>
<gene>
    <name evidence="2" type="ORF">CLUMA_CG013325</name>
</gene>